<protein>
    <submittedName>
        <fullName evidence="5">Transcriptional regulator, GntR family</fullName>
    </submittedName>
</protein>
<dbReference type="SMART" id="SM00895">
    <property type="entry name" value="FCD"/>
    <property type="match status" value="1"/>
</dbReference>
<dbReference type="PROSITE" id="PS50949">
    <property type="entry name" value="HTH_GNTR"/>
    <property type="match status" value="1"/>
</dbReference>
<dbReference type="InterPro" id="IPR000524">
    <property type="entry name" value="Tscrpt_reg_HTH_GntR"/>
</dbReference>
<dbReference type="RefSeq" id="WP_012935831.1">
    <property type="nucleotide sequence ID" value="NC_013739.1"/>
</dbReference>
<proteinExistence type="predicted"/>
<name>D3F6Y2_CONWI</name>
<dbReference type="eggNOG" id="COG1802">
    <property type="taxonomic scope" value="Bacteria"/>
</dbReference>
<dbReference type="Proteomes" id="UP000008229">
    <property type="component" value="Chromosome"/>
</dbReference>
<dbReference type="PANTHER" id="PTHR43537:SF45">
    <property type="entry name" value="GNTR FAMILY REGULATORY PROTEIN"/>
    <property type="match status" value="1"/>
</dbReference>
<dbReference type="HOGENOM" id="CLU_017584_5_2_11"/>
<evidence type="ECO:0000313" key="5">
    <source>
        <dbReference type="EMBL" id="ADB52780.1"/>
    </source>
</evidence>
<dbReference type="SUPFAM" id="SSF48008">
    <property type="entry name" value="GntR ligand-binding domain-like"/>
    <property type="match status" value="1"/>
</dbReference>
<dbReference type="Gene3D" id="1.20.120.530">
    <property type="entry name" value="GntR ligand-binding domain-like"/>
    <property type="match status" value="1"/>
</dbReference>
<dbReference type="PANTHER" id="PTHR43537">
    <property type="entry name" value="TRANSCRIPTIONAL REGULATOR, GNTR FAMILY"/>
    <property type="match status" value="1"/>
</dbReference>
<dbReference type="SUPFAM" id="SSF46785">
    <property type="entry name" value="Winged helix' DNA-binding domain"/>
    <property type="match status" value="1"/>
</dbReference>
<sequence>MSPQPTSPKTGVSVIARSETLAQRAYEALRQAIRTGSMEHERVYSESELAQSMGVSRTPVREALLELSRDGLVEILPQRGFRLRSLSHAEREEIYGLRMALEGYVVERLAMRGDPQHVAALRQLLDGQRRVLEEDPAGFLTIDEQFHLLMPELLQLARAHQMLVTLRGAMWLTGSLALSIGERAPHVLEEHTAIVDAIAARDPRAARRAIREHLDASLQAVELELELEANAAGGQTERSQPAST</sequence>
<dbReference type="Pfam" id="PF00392">
    <property type="entry name" value="GntR"/>
    <property type="match status" value="1"/>
</dbReference>
<evidence type="ECO:0000256" key="2">
    <source>
        <dbReference type="ARBA" id="ARBA00023125"/>
    </source>
</evidence>
<keyword evidence="3" id="KW-0804">Transcription</keyword>
<feature type="domain" description="HTH gntR-type" evidence="4">
    <location>
        <begin position="19"/>
        <end position="86"/>
    </location>
</feature>
<keyword evidence="1" id="KW-0805">Transcription regulation</keyword>
<reference evidence="5 6" key="1">
    <citation type="journal article" date="2010" name="Stand. Genomic Sci.">
        <title>Complete genome sequence of Conexibacter woesei type strain (ID131577).</title>
        <authorList>
            <person name="Pukall R."/>
            <person name="Lapidus A."/>
            <person name="Glavina Del Rio T."/>
            <person name="Copeland A."/>
            <person name="Tice H."/>
            <person name="Cheng J.-F."/>
            <person name="Lucas S."/>
            <person name="Chen F."/>
            <person name="Nolan M."/>
            <person name="Bruce D."/>
            <person name="Goodwin L."/>
            <person name="Pitluck S."/>
            <person name="Mavromatis K."/>
            <person name="Ivanova N."/>
            <person name="Ovchinnikova G."/>
            <person name="Pati A."/>
            <person name="Chen A."/>
            <person name="Palaniappan K."/>
            <person name="Land M."/>
            <person name="Hauser L."/>
            <person name="Chang Y.-J."/>
            <person name="Jeffries C.D."/>
            <person name="Chain P."/>
            <person name="Meincke L."/>
            <person name="Sims D."/>
            <person name="Brettin T."/>
            <person name="Detter J.C."/>
            <person name="Rohde M."/>
            <person name="Goeker M."/>
            <person name="Bristow J."/>
            <person name="Eisen J.A."/>
            <person name="Markowitz V."/>
            <person name="Kyrpides N.C."/>
            <person name="Klenk H.-P."/>
            <person name="Hugenholtz P."/>
        </authorList>
    </citation>
    <scope>NUCLEOTIDE SEQUENCE [LARGE SCALE GENOMIC DNA]</scope>
    <source>
        <strain evidence="6">DSM 14684 / CIP 108061 / JCM 11494 / NBRC 100937 / ID131577</strain>
    </source>
</reference>
<gene>
    <name evidence="5" type="ordered locus">Cwoe_4366</name>
</gene>
<evidence type="ECO:0000256" key="1">
    <source>
        <dbReference type="ARBA" id="ARBA00023015"/>
    </source>
</evidence>
<keyword evidence="2" id="KW-0238">DNA-binding</keyword>
<reference evidence="6" key="2">
    <citation type="submission" date="2010-01" db="EMBL/GenBank/DDBJ databases">
        <title>The complete genome of Conexibacter woesei DSM 14684.</title>
        <authorList>
            <consortium name="US DOE Joint Genome Institute (JGI-PGF)"/>
            <person name="Lucas S."/>
            <person name="Copeland A."/>
            <person name="Lapidus A."/>
            <person name="Glavina del Rio T."/>
            <person name="Dalin E."/>
            <person name="Tice H."/>
            <person name="Bruce D."/>
            <person name="Goodwin L."/>
            <person name="Pitluck S."/>
            <person name="Kyrpides N."/>
            <person name="Mavromatis K."/>
            <person name="Ivanova N."/>
            <person name="Mikhailova N."/>
            <person name="Chertkov O."/>
            <person name="Brettin T."/>
            <person name="Detter J.C."/>
            <person name="Han C."/>
            <person name="Larimer F."/>
            <person name="Land M."/>
            <person name="Hauser L."/>
            <person name="Markowitz V."/>
            <person name="Cheng J.-F."/>
            <person name="Hugenholtz P."/>
            <person name="Woyke T."/>
            <person name="Wu D."/>
            <person name="Pukall R."/>
            <person name="Steenblock K."/>
            <person name="Schneider S."/>
            <person name="Klenk H.-P."/>
            <person name="Eisen J.A."/>
        </authorList>
    </citation>
    <scope>NUCLEOTIDE SEQUENCE [LARGE SCALE GENOMIC DNA]</scope>
    <source>
        <strain evidence="6">DSM 14684 / CIP 108061 / JCM 11494 / NBRC 100937 / ID131577</strain>
    </source>
</reference>
<dbReference type="InterPro" id="IPR011711">
    <property type="entry name" value="GntR_C"/>
</dbReference>
<keyword evidence="6" id="KW-1185">Reference proteome</keyword>
<organism evidence="5 6">
    <name type="scientific">Conexibacter woesei (strain DSM 14684 / CCUG 47730 / CIP 108061 / JCM 11494 / NBRC 100937 / ID131577)</name>
    <dbReference type="NCBI Taxonomy" id="469383"/>
    <lineage>
        <taxon>Bacteria</taxon>
        <taxon>Bacillati</taxon>
        <taxon>Actinomycetota</taxon>
        <taxon>Thermoleophilia</taxon>
        <taxon>Solirubrobacterales</taxon>
        <taxon>Conexibacteraceae</taxon>
        <taxon>Conexibacter</taxon>
    </lineage>
</organism>
<dbReference type="GO" id="GO:0003677">
    <property type="term" value="F:DNA binding"/>
    <property type="evidence" value="ECO:0007669"/>
    <property type="project" value="UniProtKB-KW"/>
</dbReference>
<dbReference type="Gene3D" id="1.10.10.10">
    <property type="entry name" value="Winged helix-like DNA-binding domain superfamily/Winged helix DNA-binding domain"/>
    <property type="match status" value="1"/>
</dbReference>
<dbReference type="PRINTS" id="PR00035">
    <property type="entry name" value="HTHGNTR"/>
</dbReference>
<dbReference type="InterPro" id="IPR008920">
    <property type="entry name" value="TF_FadR/GntR_C"/>
</dbReference>
<dbReference type="SMART" id="SM00345">
    <property type="entry name" value="HTH_GNTR"/>
    <property type="match status" value="1"/>
</dbReference>
<dbReference type="KEGG" id="cwo:Cwoe_4366"/>
<dbReference type="AlphaFoldDB" id="D3F6Y2"/>
<dbReference type="InterPro" id="IPR036390">
    <property type="entry name" value="WH_DNA-bd_sf"/>
</dbReference>
<dbReference type="EMBL" id="CP001854">
    <property type="protein sequence ID" value="ADB52780.1"/>
    <property type="molecule type" value="Genomic_DNA"/>
</dbReference>
<evidence type="ECO:0000259" key="4">
    <source>
        <dbReference type="PROSITE" id="PS50949"/>
    </source>
</evidence>
<evidence type="ECO:0000256" key="3">
    <source>
        <dbReference type="ARBA" id="ARBA00023163"/>
    </source>
</evidence>
<dbReference type="CDD" id="cd07377">
    <property type="entry name" value="WHTH_GntR"/>
    <property type="match status" value="1"/>
</dbReference>
<dbReference type="GO" id="GO:0003700">
    <property type="term" value="F:DNA-binding transcription factor activity"/>
    <property type="evidence" value="ECO:0007669"/>
    <property type="project" value="InterPro"/>
</dbReference>
<dbReference type="STRING" id="469383.Cwoe_4366"/>
<dbReference type="Pfam" id="PF07729">
    <property type="entry name" value="FCD"/>
    <property type="match status" value="1"/>
</dbReference>
<evidence type="ECO:0000313" key="6">
    <source>
        <dbReference type="Proteomes" id="UP000008229"/>
    </source>
</evidence>
<dbReference type="InterPro" id="IPR036388">
    <property type="entry name" value="WH-like_DNA-bd_sf"/>
</dbReference>
<accession>D3F6Y2</accession>